<dbReference type="InterPro" id="IPR008030">
    <property type="entry name" value="NmrA-like"/>
</dbReference>
<protein>
    <submittedName>
        <fullName evidence="2">Uncharacterized conserved protein YbjT, contains NAD(P)-binding and DUF2867 domains</fullName>
    </submittedName>
</protein>
<feature type="domain" description="NmrA-like" evidence="1">
    <location>
        <begin position="2"/>
        <end position="225"/>
    </location>
</feature>
<dbReference type="InterPro" id="IPR051604">
    <property type="entry name" value="Ergot_Alk_Oxidoreductase"/>
</dbReference>
<dbReference type="SUPFAM" id="SSF51735">
    <property type="entry name" value="NAD(P)-binding Rossmann-fold domains"/>
    <property type="match status" value="1"/>
</dbReference>
<reference evidence="2 3" key="1">
    <citation type="submission" date="2016-10" db="EMBL/GenBank/DDBJ databases">
        <authorList>
            <person name="de Groot N.N."/>
        </authorList>
    </citation>
    <scope>NUCLEOTIDE SEQUENCE [LARGE SCALE GENOMIC DNA]</scope>
    <source>
        <strain evidence="2 3">DSM 6793</strain>
    </source>
</reference>
<organism evidence="2 3">
    <name type="scientific">Flexibacter flexilis DSM 6793</name>
    <dbReference type="NCBI Taxonomy" id="927664"/>
    <lineage>
        <taxon>Bacteria</taxon>
        <taxon>Pseudomonadati</taxon>
        <taxon>Bacteroidota</taxon>
        <taxon>Cytophagia</taxon>
        <taxon>Cytophagales</taxon>
        <taxon>Flexibacteraceae</taxon>
        <taxon>Flexibacter</taxon>
    </lineage>
</organism>
<evidence type="ECO:0000259" key="1">
    <source>
        <dbReference type="Pfam" id="PF05368"/>
    </source>
</evidence>
<evidence type="ECO:0000313" key="3">
    <source>
        <dbReference type="Proteomes" id="UP000199514"/>
    </source>
</evidence>
<dbReference type="OrthoDB" id="2149806at2"/>
<dbReference type="Proteomes" id="UP000199514">
    <property type="component" value="Unassembled WGS sequence"/>
</dbReference>
<dbReference type="Pfam" id="PF05368">
    <property type="entry name" value="NmrA"/>
    <property type="match status" value="1"/>
</dbReference>
<name>A0A1I1L963_9BACT</name>
<dbReference type="PANTHER" id="PTHR43162:SF1">
    <property type="entry name" value="PRESTALK A DIFFERENTIATION PROTEIN A"/>
    <property type="match status" value="1"/>
</dbReference>
<dbReference type="STRING" id="927664.SAMN05421780_10841"/>
<dbReference type="PANTHER" id="PTHR43162">
    <property type="match status" value="1"/>
</dbReference>
<evidence type="ECO:0000313" key="2">
    <source>
        <dbReference type="EMBL" id="SFC67578.1"/>
    </source>
</evidence>
<dbReference type="AlphaFoldDB" id="A0A1I1L963"/>
<accession>A0A1I1L963</accession>
<sequence length="293" mass="30379">MKIVVTGSLGNIGQHLVKNLLASGNNVTVISSNKDRQAAIEQLGVKAAVGSITDTAFLAQVFAGADAVFAMTPPNMGGQNIIANTTNAGKSYAQAIEKAGVKRVVMLSSVGAEHDGGTGPITGLHHIEQLYSELSGVAVTFLRAGYFYTNFYNDIPVIKNAGIIGSNFPASTQLPLVHPSDIAVAAAEELQKPAATGHQVRYIVSDYVSAAQVASALGEAIGKPALPWVEFTDEQAIQGMTGAGVPSEIAGLYTEMGAAIRAGKLQADFEATGAVQNGVQKLTDFAKEFAANF</sequence>
<gene>
    <name evidence="2" type="ORF">SAMN05421780_10841</name>
</gene>
<dbReference type="InterPro" id="IPR036291">
    <property type="entry name" value="NAD(P)-bd_dom_sf"/>
</dbReference>
<dbReference type="Gene3D" id="3.40.50.720">
    <property type="entry name" value="NAD(P)-binding Rossmann-like Domain"/>
    <property type="match status" value="1"/>
</dbReference>
<proteinExistence type="predicted"/>
<dbReference type="RefSeq" id="WP_091513744.1">
    <property type="nucleotide sequence ID" value="NZ_FOLE01000008.1"/>
</dbReference>
<dbReference type="Gene3D" id="3.90.25.10">
    <property type="entry name" value="UDP-galactose 4-epimerase, domain 1"/>
    <property type="match status" value="1"/>
</dbReference>
<dbReference type="EMBL" id="FOLE01000008">
    <property type="protein sequence ID" value="SFC67578.1"/>
    <property type="molecule type" value="Genomic_DNA"/>
</dbReference>
<keyword evidence="3" id="KW-1185">Reference proteome</keyword>